<evidence type="ECO:0000313" key="3">
    <source>
        <dbReference type="EMBL" id="KAA8698636.1"/>
    </source>
</evidence>
<reference evidence="3 4" key="1">
    <citation type="submission" date="2019-09" db="EMBL/GenBank/DDBJ databases">
        <title>Draft genome sequence of various Type strains from the CCUG.</title>
        <authorList>
            <person name="Pineiro-Iglesias B."/>
            <person name="Tunovic T."/>
            <person name="Unosson C."/>
            <person name="Inganas E."/>
            <person name="Ohlen M."/>
            <person name="Cardew S."/>
            <person name="Jensie-Markopoulos S."/>
            <person name="Salva-Serra F."/>
            <person name="Jaen-Luchoro D."/>
            <person name="Karlsson R."/>
            <person name="Svensson-Stadler L."/>
            <person name="Chun J."/>
            <person name="Moore E."/>
        </authorList>
    </citation>
    <scope>NUCLEOTIDE SEQUENCE [LARGE SCALE GENOMIC DNA]</scope>
    <source>
        <strain evidence="3 4">CCUG 32210T</strain>
    </source>
</reference>
<sequence>MCSNIFSDAIKILSIISSYGCRHTYGSILLHRGIPIDIVAKIMGHKDRRELIETYGHLLDEAISQEFLEVKKIL</sequence>
<proteinExistence type="predicted"/>
<dbReference type="EMBL" id="VXKC01000059">
    <property type="protein sequence ID" value="KAA8698636.1"/>
    <property type="molecule type" value="Genomic_DNA"/>
</dbReference>
<dbReference type="Gene3D" id="1.10.443.10">
    <property type="entry name" value="Intergrase catalytic core"/>
    <property type="match status" value="1"/>
</dbReference>
<dbReference type="AlphaFoldDB" id="A0A5M9PRU9"/>
<dbReference type="InterPro" id="IPR002104">
    <property type="entry name" value="Integrase_catalytic"/>
</dbReference>
<evidence type="ECO:0000256" key="1">
    <source>
        <dbReference type="ARBA" id="ARBA00023172"/>
    </source>
</evidence>
<dbReference type="Proteomes" id="UP000325203">
    <property type="component" value="Unassembled WGS sequence"/>
</dbReference>
<gene>
    <name evidence="3" type="ORF">F4V48_12540</name>
</gene>
<protein>
    <submittedName>
        <fullName evidence="3">Tyrosine-type recombinase/integrase</fullName>
    </submittedName>
</protein>
<dbReference type="GO" id="GO:0003677">
    <property type="term" value="F:DNA binding"/>
    <property type="evidence" value="ECO:0007669"/>
    <property type="project" value="InterPro"/>
</dbReference>
<comment type="caution">
    <text evidence="3">The sequence shown here is derived from an EMBL/GenBank/DDBJ whole genome shotgun (WGS) entry which is preliminary data.</text>
</comment>
<dbReference type="GO" id="GO:0015074">
    <property type="term" value="P:DNA integration"/>
    <property type="evidence" value="ECO:0007669"/>
    <property type="project" value="InterPro"/>
</dbReference>
<dbReference type="Pfam" id="PF00589">
    <property type="entry name" value="Phage_integrase"/>
    <property type="match status" value="1"/>
</dbReference>
<organism evidence="3 4">
    <name type="scientific">Lactococcus lactis subsp. hordniae</name>
    <dbReference type="NCBI Taxonomy" id="203404"/>
    <lineage>
        <taxon>Bacteria</taxon>
        <taxon>Bacillati</taxon>
        <taxon>Bacillota</taxon>
        <taxon>Bacilli</taxon>
        <taxon>Lactobacillales</taxon>
        <taxon>Streptococcaceae</taxon>
        <taxon>Lactococcus</taxon>
    </lineage>
</organism>
<dbReference type="GO" id="GO:0006310">
    <property type="term" value="P:DNA recombination"/>
    <property type="evidence" value="ECO:0007669"/>
    <property type="project" value="UniProtKB-KW"/>
</dbReference>
<evidence type="ECO:0000313" key="4">
    <source>
        <dbReference type="Proteomes" id="UP000325203"/>
    </source>
</evidence>
<keyword evidence="1" id="KW-0233">DNA recombination</keyword>
<feature type="domain" description="Tyr recombinase" evidence="2">
    <location>
        <begin position="16"/>
        <end position="60"/>
    </location>
</feature>
<dbReference type="SUPFAM" id="SSF56349">
    <property type="entry name" value="DNA breaking-rejoining enzymes"/>
    <property type="match status" value="1"/>
</dbReference>
<dbReference type="InterPro" id="IPR011010">
    <property type="entry name" value="DNA_brk_join_enz"/>
</dbReference>
<accession>A0A5M9PRU9</accession>
<name>A0A5M9PRU9_LACLH</name>
<evidence type="ECO:0000259" key="2">
    <source>
        <dbReference type="Pfam" id="PF00589"/>
    </source>
</evidence>
<dbReference type="InterPro" id="IPR013762">
    <property type="entry name" value="Integrase-like_cat_sf"/>
</dbReference>